<dbReference type="Pfam" id="PF06094">
    <property type="entry name" value="GGACT"/>
    <property type="match status" value="1"/>
</dbReference>
<dbReference type="InterPro" id="IPR013024">
    <property type="entry name" value="GGCT-like"/>
</dbReference>
<dbReference type="SUPFAM" id="SSF110857">
    <property type="entry name" value="Gamma-glutamyl cyclotransferase-like"/>
    <property type="match status" value="1"/>
</dbReference>
<evidence type="ECO:0000256" key="2">
    <source>
        <dbReference type="PIRSR" id="PIRSR617939-1"/>
    </source>
</evidence>
<evidence type="ECO:0000256" key="3">
    <source>
        <dbReference type="PIRSR" id="PIRSR617939-2"/>
    </source>
</evidence>
<dbReference type="PANTHER" id="PTHR12935:SF0">
    <property type="entry name" value="GAMMA-GLUTAMYLCYCLOTRANSFERASE"/>
    <property type="match status" value="1"/>
</dbReference>
<organism evidence="5 6">
    <name type="scientific">Soehngenia longivitae</name>
    <dbReference type="NCBI Taxonomy" id="2562294"/>
    <lineage>
        <taxon>Bacteria</taxon>
        <taxon>Bacillati</taxon>
        <taxon>Bacillota</taxon>
        <taxon>Tissierellia</taxon>
        <taxon>Tissierellales</taxon>
        <taxon>Tissierellaceae</taxon>
        <taxon>Soehngenia</taxon>
    </lineage>
</organism>
<dbReference type="GO" id="GO:0003839">
    <property type="term" value="F:gamma-glutamylcyclotransferase activity"/>
    <property type="evidence" value="ECO:0007669"/>
    <property type="project" value="InterPro"/>
</dbReference>
<dbReference type="InterPro" id="IPR017939">
    <property type="entry name" value="G-Glutamylcylcotransferase"/>
</dbReference>
<evidence type="ECO:0000256" key="1">
    <source>
        <dbReference type="ARBA" id="ARBA00023239"/>
    </source>
</evidence>
<keyword evidence="1" id="KW-0456">Lyase</keyword>
<proteinExistence type="predicted"/>
<dbReference type="GO" id="GO:0016740">
    <property type="term" value="F:transferase activity"/>
    <property type="evidence" value="ECO:0007669"/>
    <property type="project" value="UniProtKB-KW"/>
</dbReference>
<dbReference type="PANTHER" id="PTHR12935">
    <property type="entry name" value="GAMMA-GLUTAMYLCYCLOTRANSFERASE"/>
    <property type="match status" value="1"/>
</dbReference>
<feature type="binding site" evidence="3">
    <location>
        <begin position="3"/>
        <end position="8"/>
    </location>
    <ligand>
        <name>substrate</name>
    </ligand>
</feature>
<gene>
    <name evidence="5" type="ORF">E4100_05270</name>
</gene>
<dbReference type="Proteomes" id="UP000298381">
    <property type="component" value="Unassembled WGS sequence"/>
</dbReference>
<dbReference type="OrthoDB" id="158990at2"/>
<name>A0A4Z0D5Q7_9FIRM</name>
<reference evidence="5 6" key="1">
    <citation type="submission" date="2019-03" db="EMBL/GenBank/DDBJ databases">
        <title>Draft genome sequence data and analysis of a Fermenting Bacterium, Soehngenia longevitae strain 1933PT, isolated from petroleum reservoir in Azerbaijan.</title>
        <authorList>
            <person name="Grouzdev D.S."/>
            <person name="Bidzhieva S.K."/>
            <person name="Sokolova D.S."/>
            <person name="Tourova T.P."/>
            <person name="Poltaraus A.B."/>
            <person name="Nazina T.N."/>
        </authorList>
    </citation>
    <scope>NUCLEOTIDE SEQUENCE [LARGE SCALE GENOMIC DNA]</scope>
    <source>
        <strain evidence="5 6">1933P</strain>
    </source>
</reference>
<dbReference type="InterPro" id="IPR036568">
    <property type="entry name" value="GGCT-like_sf"/>
</dbReference>
<evidence type="ECO:0000259" key="4">
    <source>
        <dbReference type="Pfam" id="PF06094"/>
    </source>
</evidence>
<dbReference type="AlphaFoldDB" id="A0A4Z0D5Q7"/>
<sequence length="135" mass="15707">MLYFAYASNLSKKYMASRCPNALPLKKVILKNYKLTFNELADIIPFEGEEVVGGLYLISKQELEKLDILEGYPDLYDRIVVELEDEFGNKYEALAYTMVEKSLQAPPDNYYKILVEGYEDWGIELERLEKAKNME</sequence>
<dbReference type="EMBL" id="SRIB01000006">
    <property type="protein sequence ID" value="TFZ40224.1"/>
    <property type="molecule type" value="Genomic_DNA"/>
</dbReference>
<comment type="caution">
    <text evidence="5">The sequence shown here is derived from an EMBL/GenBank/DDBJ whole genome shotgun (WGS) entry which is preliminary data.</text>
</comment>
<protein>
    <submittedName>
        <fullName evidence="5">Gamma-glutamylcyclotransferase</fullName>
    </submittedName>
</protein>
<dbReference type="CDD" id="cd06661">
    <property type="entry name" value="GGCT_like"/>
    <property type="match status" value="1"/>
</dbReference>
<dbReference type="InterPro" id="IPR009288">
    <property type="entry name" value="AIG2-like_dom"/>
</dbReference>
<evidence type="ECO:0000313" key="6">
    <source>
        <dbReference type="Proteomes" id="UP000298381"/>
    </source>
</evidence>
<dbReference type="Gene3D" id="3.10.490.10">
    <property type="entry name" value="Gamma-glutamyl cyclotransferase-like"/>
    <property type="match status" value="1"/>
</dbReference>
<keyword evidence="6" id="KW-1185">Reference proteome</keyword>
<feature type="domain" description="Gamma-glutamylcyclotransferase AIG2-like" evidence="4">
    <location>
        <begin position="3"/>
        <end position="102"/>
    </location>
</feature>
<dbReference type="RefSeq" id="WP_135270997.1">
    <property type="nucleotide sequence ID" value="NZ_SRIB01000006.1"/>
</dbReference>
<feature type="binding site" evidence="3">
    <location>
        <position position="110"/>
    </location>
    <ligand>
        <name>substrate</name>
    </ligand>
</feature>
<keyword evidence="5" id="KW-0808">Transferase</keyword>
<evidence type="ECO:0000313" key="5">
    <source>
        <dbReference type="EMBL" id="TFZ40224.1"/>
    </source>
</evidence>
<feature type="active site" description="Proton acceptor" evidence="2">
    <location>
        <position position="70"/>
    </location>
</feature>
<accession>A0A4Z0D5Q7</accession>